<dbReference type="Proteomes" id="UP000251314">
    <property type="component" value="Unassembled WGS sequence"/>
</dbReference>
<dbReference type="EMBL" id="JAENGZ010002204">
    <property type="protein sequence ID" value="KAG6944505.1"/>
    <property type="molecule type" value="Genomic_DNA"/>
</dbReference>
<evidence type="ECO:0000313" key="14">
    <source>
        <dbReference type="EMBL" id="KAG3207811.1"/>
    </source>
</evidence>
<keyword evidence="2" id="KW-0575">Peroxidase</keyword>
<dbReference type="SUPFAM" id="SSF47571">
    <property type="entry name" value="Cloroperoxidase"/>
    <property type="match status" value="1"/>
</dbReference>
<evidence type="ECO:0000313" key="17">
    <source>
        <dbReference type="Proteomes" id="UP000251314"/>
    </source>
</evidence>
<dbReference type="PANTHER" id="PTHR33577:SF9">
    <property type="entry name" value="PEROXIDASE STCC"/>
    <property type="match status" value="1"/>
</dbReference>
<dbReference type="Proteomes" id="UP000760860">
    <property type="component" value="Unassembled WGS sequence"/>
</dbReference>
<accession>A0A329RG81</accession>
<evidence type="ECO:0000256" key="1">
    <source>
        <dbReference type="ARBA" id="ARBA00001970"/>
    </source>
</evidence>
<evidence type="ECO:0000256" key="5">
    <source>
        <dbReference type="ARBA" id="ARBA00023002"/>
    </source>
</evidence>
<proteinExistence type="inferred from homology"/>
<comment type="caution">
    <text evidence="16">The sequence shown here is derived from an EMBL/GenBank/DDBJ whole genome shotgun (WGS) entry which is preliminary data.</text>
</comment>
<dbReference type="EMBL" id="MJFZ01001219">
    <property type="protein sequence ID" value="RAW22756.1"/>
    <property type="molecule type" value="Genomic_DNA"/>
</dbReference>
<gene>
    <name evidence="15" type="ORF">JG687_00017830</name>
    <name evidence="16" type="ORF">PC110_g20807</name>
    <name evidence="10" type="ORF">PC113_g21778</name>
    <name evidence="11" type="ORF">PC115_g19436</name>
    <name evidence="12" type="ORF">PC117_g7423</name>
    <name evidence="13" type="ORF">PC118_g19613</name>
    <name evidence="14" type="ORF">PC129_g21153</name>
</gene>
<organism evidence="16 17">
    <name type="scientific">Phytophthora cactorum</name>
    <dbReference type="NCBI Taxonomy" id="29920"/>
    <lineage>
        <taxon>Eukaryota</taxon>
        <taxon>Sar</taxon>
        <taxon>Stramenopiles</taxon>
        <taxon>Oomycota</taxon>
        <taxon>Peronosporomycetes</taxon>
        <taxon>Peronosporales</taxon>
        <taxon>Peronosporaceae</taxon>
        <taxon>Phytophthora</taxon>
    </lineage>
</organism>
<dbReference type="Proteomes" id="UP000736787">
    <property type="component" value="Unassembled WGS sequence"/>
</dbReference>
<reference evidence="10" key="2">
    <citation type="submission" date="2018-10" db="EMBL/GenBank/DDBJ databases">
        <title>Effector identification in a new, highly contiguous assembly of the strawberry crown rot pathogen Phytophthora cactorum.</title>
        <authorList>
            <person name="Armitage A.D."/>
            <person name="Nellist C.F."/>
            <person name="Bates H."/>
            <person name="Vickerstaff R.J."/>
            <person name="Harrison R.J."/>
        </authorList>
    </citation>
    <scope>NUCLEOTIDE SEQUENCE</scope>
    <source>
        <strain evidence="10">15-7</strain>
        <strain evidence="11">4032</strain>
        <strain evidence="12">4040</strain>
        <strain evidence="13">P415</strain>
        <strain evidence="14">P421</strain>
    </source>
</reference>
<reference evidence="15" key="3">
    <citation type="submission" date="2021-01" db="EMBL/GenBank/DDBJ databases">
        <title>Phytophthora aleatoria, a newly-described species from Pinus radiata is distinct from Phytophthora cactorum isolates based on comparative genomics.</title>
        <authorList>
            <person name="Mcdougal R."/>
            <person name="Panda P."/>
            <person name="Williams N."/>
            <person name="Studholme D.J."/>
        </authorList>
    </citation>
    <scope>NUCLEOTIDE SEQUENCE</scope>
    <source>
        <strain evidence="15">NZFS 3830</strain>
    </source>
</reference>
<evidence type="ECO:0000313" key="15">
    <source>
        <dbReference type="EMBL" id="KAG6944505.1"/>
    </source>
</evidence>
<evidence type="ECO:0000256" key="8">
    <source>
        <dbReference type="SAM" id="SignalP"/>
    </source>
</evidence>
<evidence type="ECO:0000313" key="13">
    <source>
        <dbReference type="EMBL" id="KAG2965652.1"/>
    </source>
</evidence>
<feature type="domain" description="Heme haloperoxidase family profile" evidence="9">
    <location>
        <begin position="44"/>
        <end position="243"/>
    </location>
</feature>
<dbReference type="EMBL" id="RCMV01001633">
    <property type="protein sequence ID" value="KAG3207811.1"/>
    <property type="molecule type" value="Genomic_DNA"/>
</dbReference>
<keyword evidence="6" id="KW-0408">Iron</keyword>
<comment type="cofactor">
    <cofactor evidence="1">
        <name>heme b</name>
        <dbReference type="ChEBI" id="CHEBI:60344"/>
    </cofactor>
</comment>
<dbReference type="EMBL" id="RCMI01001107">
    <property type="protein sequence ID" value="KAG2890661.1"/>
    <property type="molecule type" value="Genomic_DNA"/>
</dbReference>
<dbReference type="Proteomes" id="UP000735874">
    <property type="component" value="Unassembled WGS sequence"/>
</dbReference>
<dbReference type="AlphaFoldDB" id="A0A329RG81"/>
<dbReference type="Proteomes" id="UP000697107">
    <property type="component" value="Unassembled WGS sequence"/>
</dbReference>
<sequence length="255" mass="27035">MVSFTTSLVAAAVAVTSFASPSSSQTLDPNNLAVGEFFKPSGSIVSGFFNTTASFRRSPCPALNTLANHGHLPRNGQGITKTQIGSALKSVLNQGDDAVVALLASLPDVIALSDLSQYNIWDHDASLVHTDAHFGRDPSEVNIKLANDLFNRGKASKALGVNEVGNAYKDRRLAGKPYEPKYSLSDAQKTQSYSQGAGLLLVFGAKNGESVSLDVARSFLVDERIPLGWKRAATPITVADSRATSAKLRQVAEAM</sequence>
<feature type="chain" id="PRO_5040067700" description="Heme haloperoxidase family profile domain-containing protein" evidence="8">
    <location>
        <begin position="25"/>
        <end position="255"/>
    </location>
</feature>
<dbReference type="Proteomes" id="UP000774804">
    <property type="component" value="Unassembled WGS sequence"/>
</dbReference>
<evidence type="ECO:0000259" key="9">
    <source>
        <dbReference type="PROSITE" id="PS51405"/>
    </source>
</evidence>
<dbReference type="Pfam" id="PF01328">
    <property type="entry name" value="Peroxidase_2"/>
    <property type="match status" value="1"/>
</dbReference>
<comment type="similarity">
    <text evidence="7">Belongs to the chloroperoxidase family.</text>
</comment>
<dbReference type="GO" id="GO:0046872">
    <property type="term" value="F:metal ion binding"/>
    <property type="evidence" value="ECO:0007669"/>
    <property type="project" value="UniProtKB-KW"/>
</dbReference>
<dbReference type="PANTHER" id="PTHR33577">
    <property type="entry name" value="STERIGMATOCYSTIN BIOSYNTHESIS PEROXIDASE STCC-RELATED"/>
    <property type="match status" value="1"/>
</dbReference>
<feature type="signal peptide" evidence="8">
    <location>
        <begin position="1"/>
        <end position="24"/>
    </location>
</feature>
<evidence type="ECO:0000256" key="2">
    <source>
        <dbReference type="ARBA" id="ARBA00022559"/>
    </source>
</evidence>
<name>A0A329RG81_9STRA</name>
<dbReference type="OrthoDB" id="407298at2759"/>
<dbReference type="Proteomes" id="UP000688947">
    <property type="component" value="Unassembled WGS sequence"/>
</dbReference>
<evidence type="ECO:0000313" key="12">
    <source>
        <dbReference type="EMBL" id="KAG2946659.1"/>
    </source>
</evidence>
<keyword evidence="5" id="KW-0560">Oxidoreductase</keyword>
<reference evidence="16 17" key="1">
    <citation type="submission" date="2018-01" db="EMBL/GenBank/DDBJ databases">
        <title>Draft genome of the strawberry crown rot pathogen Phytophthora cactorum.</title>
        <authorList>
            <person name="Armitage A.D."/>
            <person name="Lysoe E."/>
            <person name="Nellist C.F."/>
            <person name="Harrison R.J."/>
            <person name="Brurberg M.B."/>
        </authorList>
    </citation>
    <scope>NUCLEOTIDE SEQUENCE [LARGE SCALE GENOMIC DNA]</scope>
    <source>
        <strain evidence="16 17">10300</strain>
    </source>
</reference>
<evidence type="ECO:0000256" key="7">
    <source>
        <dbReference type="ARBA" id="ARBA00025795"/>
    </source>
</evidence>
<dbReference type="STRING" id="29920.A0A329RG81"/>
<dbReference type="EMBL" id="RCML01001087">
    <property type="protein sequence ID" value="KAG2965652.1"/>
    <property type="molecule type" value="Genomic_DNA"/>
</dbReference>
<keyword evidence="17" id="KW-1185">Reference proteome</keyword>
<dbReference type="EMBL" id="RCMK01000152">
    <property type="protein sequence ID" value="KAG2946659.1"/>
    <property type="molecule type" value="Genomic_DNA"/>
</dbReference>
<dbReference type="Gene3D" id="1.10.489.10">
    <property type="entry name" value="Chloroperoxidase-like"/>
    <property type="match status" value="1"/>
</dbReference>
<keyword evidence="4" id="KW-0479">Metal-binding</keyword>
<keyword evidence="3" id="KW-0349">Heme</keyword>
<evidence type="ECO:0000313" key="16">
    <source>
        <dbReference type="EMBL" id="RAW22756.1"/>
    </source>
</evidence>
<evidence type="ECO:0000313" key="10">
    <source>
        <dbReference type="EMBL" id="KAG2826376.1"/>
    </source>
</evidence>
<dbReference type="InterPro" id="IPR036851">
    <property type="entry name" value="Chloroperoxidase-like_sf"/>
</dbReference>
<keyword evidence="8" id="KW-0732">Signal</keyword>
<evidence type="ECO:0000256" key="4">
    <source>
        <dbReference type="ARBA" id="ARBA00022723"/>
    </source>
</evidence>
<evidence type="ECO:0000256" key="3">
    <source>
        <dbReference type="ARBA" id="ARBA00022617"/>
    </source>
</evidence>
<dbReference type="VEuPathDB" id="FungiDB:PC110_g20807"/>
<evidence type="ECO:0000313" key="11">
    <source>
        <dbReference type="EMBL" id="KAG2890661.1"/>
    </source>
</evidence>
<dbReference type="PROSITE" id="PS51405">
    <property type="entry name" value="HEME_HALOPEROXIDASE"/>
    <property type="match status" value="1"/>
</dbReference>
<protein>
    <recommendedName>
        <fullName evidence="9">Heme haloperoxidase family profile domain-containing protein</fullName>
    </recommendedName>
</protein>
<evidence type="ECO:0000256" key="6">
    <source>
        <dbReference type="ARBA" id="ARBA00023004"/>
    </source>
</evidence>
<dbReference type="GO" id="GO:0004601">
    <property type="term" value="F:peroxidase activity"/>
    <property type="evidence" value="ECO:0007669"/>
    <property type="project" value="UniProtKB-KW"/>
</dbReference>
<dbReference type="EMBL" id="RCMG01001478">
    <property type="protein sequence ID" value="KAG2826376.1"/>
    <property type="molecule type" value="Genomic_DNA"/>
</dbReference>
<dbReference type="InterPro" id="IPR000028">
    <property type="entry name" value="Chloroperoxidase"/>
</dbReference>